<evidence type="ECO:0000259" key="6">
    <source>
        <dbReference type="Pfam" id="PF00707"/>
    </source>
</evidence>
<dbReference type="InterPro" id="IPR019814">
    <property type="entry name" value="Translation_initiation_fac_3_N"/>
</dbReference>
<dbReference type="Gene3D" id="3.30.110.10">
    <property type="entry name" value="Translation initiation factor 3 (IF-3), C-terminal domain"/>
    <property type="match status" value="1"/>
</dbReference>
<evidence type="ECO:0000256" key="3">
    <source>
        <dbReference type="ARBA" id="ARBA00022917"/>
    </source>
</evidence>
<dbReference type="SUPFAM" id="SSF54364">
    <property type="entry name" value="Translation initiation factor IF3, N-terminal domain"/>
    <property type="match status" value="1"/>
</dbReference>
<evidence type="ECO:0000256" key="2">
    <source>
        <dbReference type="ARBA" id="ARBA00022540"/>
    </source>
</evidence>
<dbReference type="GO" id="GO:0032790">
    <property type="term" value="P:ribosome disassembly"/>
    <property type="evidence" value="ECO:0007669"/>
    <property type="project" value="TreeGrafter"/>
</dbReference>
<comment type="caution">
    <text evidence="8">The sequence shown here is derived from an EMBL/GenBank/DDBJ whole genome shotgun (WGS) entry which is preliminary data.</text>
</comment>
<protein>
    <recommendedName>
        <fullName evidence="4 5">Translation initiation factor IF-3</fullName>
    </recommendedName>
</protein>
<dbReference type="Gene3D" id="3.10.20.80">
    <property type="entry name" value="Translation initiation factor 3 (IF-3), N-terminal domain"/>
    <property type="match status" value="1"/>
</dbReference>
<dbReference type="STRING" id="1805376.AUK05_00695"/>
<dbReference type="Pfam" id="PF05198">
    <property type="entry name" value="IF3_N"/>
    <property type="match status" value="1"/>
</dbReference>
<dbReference type="InterPro" id="IPR019815">
    <property type="entry name" value="Translation_initiation_fac_3_C"/>
</dbReference>
<dbReference type="PANTHER" id="PTHR10938">
    <property type="entry name" value="TRANSLATION INITIATION FACTOR IF-3"/>
    <property type="match status" value="1"/>
</dbReference>
<accession>A0A1J5HQS2</accession>
<name>A0A1J5HQS2_9BACT</name>
<proteinExistence type="inferred from homology"/>
<dbReference type="Proteomes" id="UP000182344">
    <property type="component" value="Unassembled WGS sequence"/>
</dbReference>
<sequence>MNNRKYIRTNRQITSPEVRLIDEDAKQIGVLSISEAFEMARSTGLDLVEIAPMAKPPVVKLIEFSKFKYQEAKKAKTEKKGIKGGDTKELQLSPFIGARDYDTRVKRAKEFLSTGNKVKISIKFQGRQMQHPEFGNQLLDKFKKDIQEVGIIDTPPKMMGKRLMASFRPVKNLKLKNNGKTE</sequence>
<evidence type="ECO:0000256" key="4">
    <source>
        <dbReference type="HAMAP-Rule" id="MF_00080"/>
    </source>
</evidence>
<dbReference type="GO" id="GO:0005737">
    <property type="term" value="C:cytoplasm"/>
    <property type="evidence" value="ECO:0007669"/>
    <property type="project" value="UniProtKB-SubCell"/>
</dbReference>
<comment type="subcellular location">
    <subcellularLocation>
        <location evidence="4">Cytoplasm</location>
    </subcellularLocation>
</comment>
<evidence type="ECO:0000313" key="8">
    <source>
        <dbReference type="EMBL" id="OIP87693.1"/>
    </source>
</evidence>
<feature type="domain" description="Translation initiation factor 3 C-terminal" evidence="6">
    <location>
        <begin position="87"/>
        <end position="169"/>
    </location>
</feature>
<keyword evidence="2 4" id="KW-0396">Initiation factor</keyword>
<dbReference type="PANTHER" id="PTHR10938:SF0">
    <property type="entry name" value="TRANSLATION INITIATION FACTOR IF-3, MITOCHONDRIAL"/>
    <property type="match status" value="1"/>
</dbReference>
<dbReference type="GO" id="GO:0043022">
    <property type="term" value="F:ribosome binding"/>
    <property type="evidence" value="ECO:0007669"/>
    <property type="project" value="TreeGrafter"/>
</dbReference>
<dbReference type="Pfam" id="PF00707">
    <property type="entry name" value="IF3_C"/>
    <property type="match status" value="1"/>
</dbReference>
<keyword evidence="4" id="KW-0963">Cytoplasm</keyword>
<dbReference type="InterPro" id="IPR001288">
    <property type="entry name" value="Translation_initiation_fac_3"/>
</dbReference>
<evidence type="ECO:0000256" key="1">
    <source>
        <dbReference type="ARBA" id="ARBA00005439"/>
    </source>
</evidence>
<feature type="domain" description="Translation initiation factor 3 N-terminal" evidence="7">
    <location>
        <begin position="9"/>
        <end position="77"/>
    </location>
</feature>
<dbReference type="InterPro" id="IPR036787">
    <property type="entry name" value="T_IF-3_N_sf"/>
</dbReference>
<evidence type="ECO:0000313" key="9">
    <source>
        <dbReference type="Proteomes" id="UP000182344"/>
    </source>
</evidence>
<organism evidence="8 9">
    <name type="scientific">Candidatus Shapirobacteria bacterium CG2_30_35_20</name>
    <dbReference type="NCBI Taxonomy" id="1805376"/>
    <lineage>
        <taxon>Bacteria</taxon>
        <taxon>Candidatus Shapironibacteriota</taxon>
    </lineage>
</organism>
<dbReference type="NCBIfam" id="TIGR00168">
    <property type="entry name" value="infC"/>
    <property type="match status" value="1"/>
</dbReference>
<comment type="function">
    <text evidence="4">IF-3 binds to the 30S ribosomal subunit and shifts the equilibrium between 70S ribosomes and their 50S and 30S subunits in favor of the free subunits, thus enhancing the availability of 30S subunits on which protein synthesis initiation begins.</text>
</comment>
<dbReference type="AlphaFoldDB" id="A0A1J5HQS2"/>
<gene>
    <name evidence="4" type="primary">infC</name>
    <name evidence="8" type="ORF">AUK05_00695</name>
</gene>
<evidence type="ECO:0000259" key="7">
    <source>
        <dbReference type="Pfam" id="PF05198"/>
    </source>
</evidence>
<dbReference type="SUPFAM" id="SSF55200">
    <property type="entry name" value="Translation initiation factor IF3, C-terminal domain"/>
    <property type="match status" value="1"/>
</dbReference>
<dbReference type="InterPro" id="IPR036788">
    <property type="entry name" value="T_IF-3_C_sf"/>
</dbReference>
<dbReference type="EMBL" id="MNZO01000010">
    <property type="protein sequence ID" value="OIP87693.1"/>
    <property type="molecule type" value="Genomic_DNA"/>
</dbReference>
<dbReference type="GO" id="GO:0003743">
    <property type="term" value="F:translation initiation factor activity"/>
    <property type="evidence" value="ECO:0007669"/>
    <property type="project" value="UniProtKB-UniRule"/>
</dbReference>
<evidence type="ECO:0000256" key="5">
    <source>
        <dbReference type="NCBIfam" id="TIGR00168"/>
    </source>
</evidence>
<reference evidence="8 9" key="1">
    <citation type="journal article" date="2016" name="Environ. Microbiol.">
        <title>Genomic resolution of a cold subsurface aquifer community provides metabolic insights for novel microbes adapted to high CO concentrations.</title>
        <authorList>
            <person name="Probst A.J."/>
            <person name="Castelle C.J."/>
            <person name="Singh A."/>
            <person name="Brown C.T."/>
            <person name="Anantharaman K."/>
            <person name="Sharon I."/>
            <person name="Hug L.A."/>
            <person name="Burstein D."/>
            <person name="Emerson J.B."/>
            <person name="Thomas B.C."/>
            <person name="Banfield J.F."/>
        </authorList>
    </citation>
    <scope>NUCLEOTIDE SEQUENCE [LARGE SCALE GENOMIC DNA]</scope>
    <source>
        <strain evidence="8">CG2_30_35_20</strain>
    </source>
</reference>
<dbReference type="HAMAP" id="MF_00080">
    <property type="entry name" value="IF_3"/>
    <property type="match status" value="1"/>
</dbReference>
<comment type="subunit">
    <text evidence="4">Monomer.</text>
</comment>
<comment type="similarity">
    <text evidence="1 4">Belongs to the IF-3 family.</text>
</comment>
<keyword evidence="3 4" id="KW-0648">Protein biosynthesis</keyword>